<protein>
    <submittedName>
        <fullName evidence="2">Uncharacterized protein</fullName>
    </submittedName>
</protein>
<keyword evidence="3" id="KW-1185">Reference proteome</keyword>
<accession>A0A8J3UNT9</accession>
<reference evidence="2" key="1">
    <citation type="submission" date="2021-01" db="EMBL/GenBank/DDBJ databases">
        <title>Whole genome shotgun sequence of Planotetraspora silvatica NBRC 100141.</title>
        <authorList>
            <person name="Komaki H."/>
            <person name="Tamura T."/>
        </authorList>
    </citation>
    <scope>NUCLEOTIDE SEQUENCE</scope>
    <source>
        <strain evidence="2">NBRC 100141</strain>
    </source>
</reference>
<proteinExistence type="predicted"/>
<name>A0A8J3UNT9_9ACTN</name>
<evidence type="ECO:0000313" key="3">
    <source>
        <dbReference type="Proteomes" id="UP000644610"/>
    </source>
</evidence>
<dbReference type="AlphaFoldDB" id="A0A8J3UNT9"/>
<evidence type="ECO:0000256" key="1">
    <source>
        <dbReference type="SAM" id="MobiDB-lite"/>
    </source>
</evidence>
<gene>
    <name evidence="2" type="ORF">Psi02_42090</name>
</gene>
<feature type="region of interest" description="Disordered" evidence="1">
    <location>
        <begin position="1"/>
        <end position="61"/>
    </location>
</feature>
<comment type="caution">
    <text evidence="2">The sequence shown here is derived from an EMBL/GenBank/DDBJ whole genome shotgun (WGS) entry which is preliminary data.</text>
</comment>
<dbReference type="Proteomes" id="UP000644610">
    <property type="component" value="Unassembled WGS sequence"/>
</dbReference>
<evidence type="ECO:0000313" key="2">
    <source>
        <dbReference type="EMBL" id="GII47785.1"/>
    </source>
</evidence>
<sequence>MRETADSGGRAAKGADAIGGFARPFQEEGDPFQRIDRIHTGTLPEGGSGTRGPYPCGRPGTKHRPVPFVWLALSFD</sequence>
<organism evidence="2 3">
    <name type="scientific">Planotetraspora silvatica</name>
    <dbReference type="NCBI Taxonomy" id="234614"/>
    <lineage>
        <taxon>Bacteria</taxon>
        <taxon>Bacillati</taxon>
        <taxon>Actinomycetota</taxon>
        <taxon>Actinomycetes</taxon>
        <taxon>Streptosporangiales</taxon>
        <taxon>Streptosporangiaceae</taxon>
        <taxon>Planotetraspora</taxon>
    </lineage>
</organism>
<dbReference type="EMBL" id="BOOQ01000027">
    <property type="protein sequence ID" value="GII47785.1"/>
    <property type="molecule type" value="Genomic_DNA"/>
</dbReference>